<sequence>MSAEQRQSYSETTMTTADQASDSLLAALSKAGIPAENHEFVRRLVMAVGIREYRAVTQSGKPYIIASRADGLPDLHIYYGYTTGFTTEDEIIRVAGAGAGRAPSSRKGTWYVKHPLNQVHTRGQRSRDVRREAAFCSCGLQLSLTGICSSCD</sequence>
<dbReference type="EMBL" id="AP022567">
    <property type="protein sequence ID" value="BBX32798.1"/>
    <property type="molecule type" value="Genomic_DNA"/>
</dbReference>
<proteinExistence type="predicted"/>
<evidence type="ECO:0000313" key="1">
    <source>
        <dbReference type="EMBL" id="BBX32798.1"/>
    </source>
</evidence>
<name>A0ABM7HQI5_MYCME</name>
<protein>
    <recommendedName>
        <fullName evidence="3">DUF4304 domain-containing protein</fullName>
    </recommendedName>
</protein>
<dbReference type="Proteomes" id="UP000465622">
    <property type="component" value="Chromosome"/>
</dbReference>
<evidence type="ECO:0000313" key="2">
    <source>
        <dbReference type="Proteomes" id="UP000465622"/>
    </source>
</evidence>
<organism evidence="1 2">
    <name type="scientific">Mycolicibacterium mageritense</name>
    <name type="common">Mycobacterium mageritense</name>
    <dbReference type="NCBI Taxonomy" id="53462"/>
    <lineage>
        <taxon>Bacteria</taxon>
        <taxon>Bacillati</taxon>
        <taxon>Actinomycetota</taxon>
        <taxon>Actinomycetes</taxon>
        <taxon>Mycobacteriales</taxon>
        <taxon>Mycobacteriaceae</taxon>
        <taxon>Mycolicibacterium</taxon>
    </lineage>
</organism>
<accession>A0ABM7HQI5</accession>
<reference evidence="1 2" key="1">
    <citation type="journal article" date="2019" name="Emerg. Microbes Infect.">
        <title>Comprehensive subspecies identification of 175 nontuberculous mycobacteria species based on 7547 genomic profiles.</title>
        <authorList>
            <person name="Matsumoto Y."/>
            <person name="Kinjo T."/>
            <person name="Motooka D."/>
            <person name="Nabeya D."/>
            <person name="Jung N."/>
            <person name="Uechi K."/>
            <person name="Horii T."/>
            <person name="Iida T."/>
            <person name="Fujita J."/>
            <person name="Nakamura S."/>
        </authorList>
    </citation>
    <scope>NUCLEOTIDE SEQUENCE [LARGE SCALE GENOMIC DNA]</scope>
    <source>
        <strain evidence="1 2">JCM 12375</strain>
    </source>
</reference>
<evidence type="ECO:0008006" key="3">
    <source>
        <dbReference type="Google" id="ProtNLM"/>
    </source>
</evidence>
<keyword evidence="2" id="KW-1185">Reference proteome</keyword>
<gene>
    <name evidence="1" type="ORF">MMAGJ_20800</name>
</gene>